<proteinExistence type="predicted"/>
<dbReference type="Pfam" id="PF01882">
    <property type="entry name" value="DUF58"/>
    <property type="match status" value="1"/>
</dbReference>
<dbReference type="InterPro" id="IPR002881">
    <property type="entry name" value="DUF58"/>
</dbReference>
<accession>A0A1S7LHK2</accession>
<sequence length="319" mass="35889">MSGDTTKKTDATEQAAHPRLDELLELRHSTHTLGIASRHLVNAQFSGLYASVFRGQGLNFEEVREYRRGDDIRNMDWKVTARTTQPHLKVYREERERSVVLCVDHGPHMFFGTRNTFKINQAAQAAALLGWAANGQHDRVGGILFGNGRTGPQHFIPSKDRRSLWRMLRELAESSEPSDITVDCLDQVLMRADRGAGTGALIFVIADFNREMAGLEKRLVQLCQKHAVVLIPVDDPSDQQLPDMGQVLFTTPTGETFEVDTSDPAGQKSYSEQWQARRELLIKLANRLRVAVIPVSTDEDVHKSLTTGLRRRAQSRAFM</sequence>
<protein>
    <recommendedName>
        <fullName evidence="1">DUF58 domain-containing protein</fullName>
    </recommendedName>
</protein>
<gene>
    <name evidence="2" type="ORF">MAGMO_1357</name>
</gene>
<dbReference type="PANTHER" id="PTHR33608">
    <property type="entry name" value="BLL2464 PROTEIN"/>
    <property type="match status" value="1"/>
</dbReference>
<reference evidence="2" key="1">
    <citation type="submission" date="2015-04" db="EMBL/GenBank/DDBJ databases">
        <authorList>
            <person name="Syromyatnikov M.Y."/>
            <person name="Popov V.N."/>
        </authorList>
    </citation>
    <scope>NUCLEOTIDE SEQUENCE</scope>
    <source>
        <strain evidence="2">MO-1</strain>
    </source>
</reference>
<evidence type="ECO:0000313" key="2">
    <source>
        <dbReference type="EMBL" id="CRH05547.1"/>
    </source>
</evidence>
<evidence type="ECO:0000259" key="1">
    <source>
        <dbReference type="Pfam" id="PF01882"/>
    </source>
</evidence>
<name>A0A1S7LHK2_MAGMO</name>
<dbReference type="PANTHER" id="PTHR33608:SF12">
    <property type="entry name" value="DUF58 DOMAIN-CONTAINING PROTEIN"/>
    <property type="match status" value="1"/>
</dbReference>
<feature type="domain" description="DUF58" evidence="1">
    <location>
        <begin position="62"/>
        <end position="278"/>
    </location>
</feature>
<dbReference type="AlphaFoldDB" id="A0A1S7LHK2"/>
<dbReference type="EMBL" id="LO017727">
    <property type="protein sequence ID" value="CRH05547.1"/>
    <property type="molecule type" value="Genomic_DNA"/>
</dbReference>
<organism evidence="2">
    <name type="scientific">Magnetococcus massalia (strain MO-1)</name>
    <dbReference type="NCBI Taxonomy" id="451514"/>
    <lineage>
        <taxon>Bacteria</taxon>
        <taxon>Pseudomonadati</taxon>
        <taxon>Pseudomonadota</taxon>
        <taxon>Magnetococcia</taxon>
        <taxon>Magnetococcales</taxon>
        <taxon>Magnetococcaceae</taxon>
        <taxon>Magnetococcus</taxon>
    </lineage>
</organism>